<keyword evidence="1" id="KW-0812">Transmembrane</keyword>
<gene>
    <name evidence="2" type="ORF">ERS007739_01940</name>
</gene>
<evidence type="ECO:0000256" key="1">
    <source>
        <dbReference type="SAM" id="Phobius"/>
    </source>
</evidence>
<sequence length="74" mass="7607">MAKKSAVNASANVRSAISLMSAPAANALAEPVMMIAPMSGSSSSSVAALVTSFITWLLSAFSAWGRFSVIMPTR</sequence>
<keyword evidence="1" id="KW-1133">Transmembrane helix</keyword>
<organism evidence="2 3">
    <name type="scientific">Mycobacterium tuberculosis</name>
    <dbReference type="NCBI Taxonomy" id="1773"/>
    <lineage>
        <taxon>Bacteria</taxon>
        <taxon>Bacillati</taxon>
        <taxon>Actinomycetota</taxon>
        <taxon>Actinomycetes</taxon>
        <taxon>Mycobacteriales</taxon>
        <taxon>Mycobacteriaceae</taxon>
        <taxon>Mycobacterium</taxon>
        <taxon>Mycobacterium tuberculosis complex</taxon>
    </lineage>
</organism>
<protein>
    <submittedName>
        <fullName evidence="2">Uncharacterized protein</fullName>
    </submittedName>
</protein>
<dbReference type="AlphaFoldDB" id="A0A916LAL7"/>
<evidence type="ECO:0000313" key="3">
    <source>
        <dbReference type="Proteomes" id="UP000039021"/>
    </source>
</evidence>
<reference evidence="3" key="1">
    <citation type="submission" date="2015-03" db="EMBL/GenBank/DDBJ databases">
        <authorList>
            <consortium name="Pathogen Informatics"/>
        </authorList>
    </citation>
    <scope>NUCLEOTIDE SEQUENCE [LARGE SCALE GENOMIC DNA]</scope>
    <source>
        <strain evidence="3">N09902308</strain>
    </source>
</reference>
<accession>A0A916LAL7</accession>
<dbReference type="Proteomes" id="UP000039021">
    <property type="component" value="Unassembled WGS sequence"/>
</dbReference>
<proteinExistence type="predicted"/>
<feature type="transmembrane region" description="Helical" evidence="1">
    <location>
        <begin position="45"/>
        <end position="64"/>
    </location>
</feature>
<evidence type="ECO:0000313" key="2">
    <source>
        <dbReference type="EMBL" id="COX96413.1"/>
    </source>
</evidence>
<comment type="caution">
    <text evidence="2">The sequence shown here is derived from an EMBL/GenBank/DDBJ whole genome shotgun (WGS) entry which is preliminary data.</text>
</comment>
<keyword evidence="1" id="KW-0472">Membrane</keyword>
<name>A0A916LAL7_MYCTX</name>
<dbReference type="EMBL" id="CSBK01000823">
    <property type="protein sequence ID" value="COX96413.1"/>
    <property type="molecule type" value="Genomic_DNA"/>
</dbReference>